<dbReference type="RefSeq" id="WP_108620591.1">
    <property type="nucleotide sequence ID" value="NZ_CP028901.1"/>
</dbReference>
<evidence type="ECO:0000313" key="3">
    <source>
        <dbReference type="Proteomes" id="UP000244571"/>
    </source>
</evidence>
<dbReference type="SUPFAM" id="SSF54427">
    <property type="entry name" value="NTF2-like"/>
    <property type="match status" value="1"/>
</dbReference>
<dbReference type="AlphaFoldDB" id="A0A2R4XH76"/>
<evidence type="ECO:0000313" key="2">
    <source>
        <dbReference type="EMBL" id="AWB33162.1"/>
    </source>
</evidence>
<dbReference type="Gene3D" id="3.10.450.50">
    <property type="match status" value="1"/>
</dbReference>
<dbReference type="InterPro" id="IPR037401">
    <property type="entry name" value="SnoaL-like"/>
</dbReference>
<dbReference type="KEGG" id="boz:DBV39_04920"/>
<protein>
    <recommendedName>
        <fullName evidence="1">SnoaL-like domain-containing protein</fullName>
    </recommendedName>
</protein>
<proteinExistence type="predicted"/>
<dbReference type="EMBL" id="CP028901">
    <property type="protein sequence ID" value="AWB33162.1"/>
    <property type="molecule type" value="Genomic_DNA"/>
</dbReference>
<keyword evidence="3" id="KW-1185">Reference proteome</keyword>
<organism evidence="2 3">
    <name type="scientific">Orrella marina</name>
    <dbReference type="NCBI Taxonomy" id="2163011"/>
    <lineage>
        <taxon>Bacteria</taxon>
        <taxon>Pseudomonadati</taxon>
        <taxon>Pseudomonadota</taxon>
        <taxon>Betaproteobacteria</taxon>
        <taxon>Burkholderiales</taxon>
        <taxon>Alcaligenaceae</taxon>
        <taxon>Orrella</taxon>
    </lineage>
</organism>
<gene>
    <name evidence="2" type="ORF">DBV39_04920</name>
</gene>
<dbReference type="OrthoDB" id="4571298at2"/>
<reference evidence="2 3" key="1">
    <citation type="submission" date="2018-04" db="EMBL/GenBank/DDBJ databases">
        <title>Bordetella sp. HZ20 isolated from seawater.</title>
        <authorList>
            <person name="Sun C."/>
        </authorList>
    </citation>
    <scope>NUCLEOTIDE SEQUENCE [LARGE SCALE GENOMIC DNA]</scope>
    <source>
        <strain evidence="2 3">HZ20</strain>
    </source>
</reference>
<dbReference type="InterPro" id="IPR032710">
    <property type="entry name" value="NTF2-like_dom_sf"/>
</dbReference>
<dbReference type="Proteomes" id="UP000244571">
    <property type="component" value="Chromosome"/>
</dbReference>
<feature type="domain" description="SnoaL-like" evidence="1">
    <location>
        <begin position="17"/>
        <end position="147"/>
    </location>
</feature>
<dbReference type="Pfam" id="PF13577">
    <property type="entry name" value="SnoaL_4"/>
    <property type="match status" value="1"/>
</dbReference>
<name>A0A2R4XH76_9BURK</name>
<sequence length="180" mass="20832">MTQSLTRTRQEKLGTRQEDELAIHQLKARYCRYVDTKQWAQLRTLFTDDARFEGFGSAPDGSSADQFVAGVSKRLETAISVHHCHMPELAFNGEGQAKGIWAMQDFLQWPSPIVLREAPDAVGFTGYGHYEEAYRRENDQWLICFMRLTRLRVDPVTKNTQWPQLDNLRRASPDWLELIS</sequence>
<accession>A0A2R4XH76</accession>
<evidence type="ECO:0000259" key="1">
    <source>
        <dbReference type="Pfam" id="PF13577"/>
    </source>
</evidence>